<dbReference type="InterPro" id="IPR013788">
    <property type="entry name" value="Hemocyanin/hexamerin"/>
</dbReference>
<feature type="chain" id="PRO_5044767402" evidence="3">
    <location>
        <begin position="24"/>
        <end position="679"/>
    </location>
</feature>
<evidence type="ECO:0000256" key="1">
    <source>
        <dbReference type="ARBA" id="ARBA00022761"/>
    </source>
</evidence>
<feature type="signal peptide" evidence="3">
    <location>
        <begin position="1"/>
        <end position="23"/>
    </location>
</feature>
<reference evidence="6 7" key="1">
    <citation type="submission" date="2024-06" db="EMBL/GenBank/DDBJ databases">
        <title>A chromosome-level genome assembly of beet webworm, Loxostege sticticalis.</title>
        <authorList>
            <person name="Zhang Y."/>
        </authorList>
    </citation>
    <scope>NUCLEOTIDE SEQUENCE [LARGE SCALE GENOMIC DNA]</scope>
    <source>
        <strain evidence="6">AQ028</strain>
        <tissue evidence="6">Male pupae</tissue>
    </source>
</reference>
<protein>
    <submittedName>
        <fullName evidence="6">Uncharacterized protein</fullName>
    </submittedName>
</protein>
<dbReference type="InterPro" id="IPR014756">
    <property type="entry name" value="Ig_E-set"/>
</dbReference>
<dbReference type="Gene3D" id="1.20.1370.10">
    <property type="entry name" value="Hemocyanin, N-terminal domain"/>
    <property type="match status" value="1"/>
</dbReference>
<organism evidence="6 7">
    <name type="scientific">Loxostege sticticalis</name>
    <name type="common">Beet webworm moth</name>
    <dbReference type="NCBI Taxonomy" id="481309"/>
    <lineage>
        <taxon>Eukaryota</taxon>
        <taxon>Metazoa</taxon>
        <taxon>Ecdysozoa</taxon>
        <taxon>Arthropoda</taxon>
        <taxon>Hexapoda</taxon>
        <taxon>Insecta</taxon>
        <taxon>Pterygota</taxon>
        <taxon>Neoptera</taxon>
        <taxon>Endopterygota</taxon>
        <taxon>Lepidoptera</taxon>
        <taxon>Glossata</taxon>
        <taxon>Ditrysia</taxon>
        <taxon>Pyraloidea</taxon>
        <taxon>Crambidae</taxon>
        <taxon>Pyraustinae</taxon>
        <taxon>Loxostege</taxon>
    </lineage>
</organism>
<dbReference type="PANTHER" id="PTHR11511:SF5">
    <property type="entry name" value="FAT-BODY PROTEIN 1-RELATED"/>
    <property type="match status" value="1"/>
</dbReference>
<keyword evidence="3" id="KW-0732">Signal</keyword>
<evidence type="ECO:0000259" key="4">
    <source>
        <dbReference type="Pfam" id="PF00372"/>
    </source>
</evidence>
<dbReference type="Pfam" id="PF03723">
    <property type="entry name" value="Hemocyanin_C"/>
    <property type="match status" value="1"/>
</dbReference>
<dbReference type="SUPFAM" id="SSF48056">
    <property type="entry name" value="Di-copper centre-containing domain"/>
    <property type="match status" value="1"/>
</dbReference>
<dbReference type="Pfam" id="PF00372">
    <property type="entry name" value="Hemocyanin_M"/>
    <property type="match status" value="1"/>
</dbReference>
<evidence type="ECO:0000313" key="7">
    <source>
        <dbReference type="Proteomes" id="UP001549921"/>
    </source>
</evidence>
<dbReference type="InterPro" id="IPR036697">
    <property type="entry name" value="Hemocyanin_N_sf"/>
</dbReference>
<dbReference type="InterPro" id="IPR000896">
    <property type="entry name" value="Hemocyanin/hexamerin_mid_dom"/>
</dbReference>
<gene>
    <name evidence="6" type="ORF">ABMA28_005139</name>
</gene>
<evidence type="ECO:0000256" key="2">
    <source>
        <dbReference type="ARBA" id="ARBA00038082"/>
    </source>
</evidence>
<dbReference type="GO" id="GO:0005615">
    <property type="term" value="C:extracellular space"/>
    <property type="evidence" value="ECO:0007669"/>
    <property type="project" value="UniProtKB-ARBA"/>
</dbReference>
<dbReference type="AlphaFoldDB" id="A0ABD0SPF7"/>
<sequence>MVCVLQNKMWICLLYLYLGPVLAGPMDEFRAIVHEGDLSMNDDVLLKQIVPSGYSPQFISESTDSRLPKIDDKDNENFRTFLNYVEKGVTQKGLVFNIYDDDMRNASIALFRILRDTRIYNRVDYERLKKWSSANVNDDMFEYAKRLTSLYSSSRGSEEKFLPPFIFKPNFFVNGETIMKAMFIRNNEGKISDSILKNYQVFKIDDKIAINTNYSGWNIPLNGCDEQISYFKDDVALNSYYYGIHLMHPFWMPSEELDEMNPKHAEHFYYKHQQLLARYRLEKEHLGTKVEKSSKQTCDPEYNPYLYYDNGLAFPTRSSILGDMKEDIAKLKSIDIAIKECIYRGLVFIDGTFIKVTSDNYIGLMTKLIRANLDGVRSAKIVRSIFGYGNNGHPVDRYNPTPSLLHHPQTTLRDPVYWFLMERGLDYFSEYTNNSEPTDISKYETDEFNILKIEPTKLMTTFEFNLINLNKAIEGNKSRSISTINNYIYARQRRLNYLPFTINITVASKATKDVIVRLFIGPRCGESCWNSYLRFFQLDCYRHTLNEGLNTISWDPESSARYVSFNEKEFEDKIGESYNIYKFPRNLVLPKGLEEGLNLTAFVMITEDESLIETDIKLNPTLYQQFSNEIDNKPLGFPFHKQCGLFSDSAPNYRFFNVTVFHAKNLNVDSDGYFSPHLY</sequence>
<evidence type="ECO:0000259" key="5">
    <source>
        <dbReference type="Pfam" id="PF03723"/>
    </source>
</evidence>
<evidence type="ECO:0000313" key="6">
    <source>
        <dbReference type="EMBL" id="KAL0821713.1"/>
    </source>
</evidence>
<name>A0ABD0SPF7_LOXSC</name>
<feature type="domain" description="Hemocyanin C-terminal" evidence="5">
    <location>
        <begin position="445"/>
        <end position="662"/>
    </location>
</feature>
<dbReference type="Gene3D" id="1.10.1280.10">
    <property type="entry name" value="Di-copper center containing domain from catechol oxidase"/>
    <property type="match status" value="1"/>
</dbReference>
<comment type="similarity">
    <text evidence="2">Belongs to the hemocyanin family.</text>
</comment>
<comment type="caution">
    <text evidence="6">The sequence shown here is derived from an EMBL/GenBank/DDBJ whole genome shotgun (WGS) entry which is preliminary data.</text>
</comment>
<dbReference type="PRINTS" id="PR00187">
    <property type="entry name" value="HAEMOCYANIN"/>
</dbReference>
<feature type="domain" description="Hemocyanin middle" evidence="4">
    <location>
        <begin position="169"/>
        <end position="428"/>
    </location>
</feature>
<dbReference type="InterPro" id="IPR037020">
    <property type="entry name" value="Hemocyanin_C_sf"/>
</dbReference>
<evidence type="ECO:0000256" key="3">
    <source>
        <dbReference type="SAM" id="SignalP"/>
    </source>
</evidence>
<dbReference type="GO" id="GO:0045735">
    <property type="term" value="F:nutrient reservoir activity"/>
    <property type="evidence" value="ECO:0007669"/>
    <property type="project" value="UniProtKB-KW"/>
</dbReference>
<dbReference type="Proteomes" id="UP001549921">
    <property type="component" value="Unassembled WGS sequence"/>
</dbReference>
<dbReference type="PANTHER" id="PTHR11511">
    <property type="entry name" value="LARVAL STORAGE PROTEIN/PHENOLOXIDASE"/>
    <property type="match status" value="1"/>
</dbReference>
<proteinExistence type="inferred from homology"/>
<dbReference type="InterPro" id="IPR005203">
    <property type="entry name" value="Hemocyanin_C"/>
</dbReference>
<keyword evidence="1" id="KW-0758">Storage protein</keyword>
<accession>A0ABD0SPF7</accession>
<dbReference type="PROSITE" id="PS00210">
    <property type="entry name" value="HEMOCYANIN_2"/>
    <property type="match status" value="1"/>
</dbReference>
<dbReference type="SUPFAM" id="SSF81296">
    <property type="entry name" value="E set domains"/>
    <property type="match status" value="1"/>
</dbReference>
<dbReference type="InterPro" id="IPR008922">
    <property type="entry name" value="Di-copper_centre_dom_sf"/>
</dbReference>
<dbReference type="Gene3D" id="2.60.40.1520">
    <property type="entry name" value="Hemocyanin, C-terminal domain"/>
    <property type="match status" value="1"/>
</dbReference>
<dbReference type="EMBL" id="JBEDNZ010000017">
    <property type="protein sequence ID" value="KAL0821713.1"/>
    <property type="molecule type" value="Genomic_DNA"/>
</dbReference>